<dbReference type="RefSeq" id="WP_235123000.1">
    <property type="nucleotide sequence ID" value="NZ_CP090978.1"/>
</dbReference>
<keyword evidence="15" id="KW-1185">Reference proteome</keyword>
<accession>A0ABY3SST5</accession>
<proteinExistence type="predicted"/>
<evidence type="ECO:0000256" key="11">
    <source>
        <dbReference type="ARBA" id="ARBA00023136"/>
    </source>
</evidence>
<keyword evidence="11" id="KW-0472">Membrane</keyword>
<dbReference type="Pfam" id="PF06580">
    <property type="entry name" value="His_kinase"/>
    <property type="match status" value="1"/>
</dbReference>
<evidence type="ECO:0000256" key="2">
    <source>
        <dbReference type="ARBA" id="ARBA00004651"/>
    </source>
</evidence>
<dbReference type="EC" id="2.7.13.3" evidence="3"/>
<evidence type="ECO:0000259" key="12">
    <source>
        <dbReference type="PROSITE" id="PS50109"/>
    </source>
</evidence>
<dbReference type="InterPro" id="IPR036890">
    <property type="entry name" value="HATPase_C_sf"/>
</dbReference>
<comment type="subcellular location">
    <subcellularLocation>
        <location evidence="2">Cell membrane</location>
        <topology evidence="2">Multi-pass membrane protein</topology>
    </subcellularLocation>
</comment>
<dbReference type="InterPro" id="IPR010559">
    <property type="entry name" value="Sig_transdc_His_kin_internal"/>
</dbReference>
<dbReference type="InterPro" id="IPR003594">
    <property type="entry name" value="HATPase_dom"/>
</dbReference>
<dbReference type="CDD" id="cd06225">
    <property type="entry name" value="HAMP"/>
    <property type="match status" value="1"/>
</dbReference>
<evidence type="ECO:0000256" key="4">
    <source>
        <dbReference type="ARBA" id="ARBA00022475"/>
    </source>
</evidence>
<keyword evidence="10" id="KW-0902">Two-component regulatory system</keyword>
<dbReference type="Gene3D" id="6.10.340.10">
    <property type="match status" value="1"/>
</dbReference>
<dbReference type="EMBL" id="CP090978">
    <property type="protein sequence ID" value="UJF36450.1"/>
    <property type="molecule type" value="Genomic_DNA"/>
</dbReference>
<dbReference type="InterPro" id="IPR004358">
    <property type="entry name" value="Sig_transdc_His_kin-like_C"/>
</dbReference>
<name>A0ABY3SST5_9BACL</name>
<dbReference type="SUPFAM" id="SSF158472">
    <property type="entry name" value="HAMP domain-like"/>
    <property type="match status" value="1"/>
</dbReference>
<evidence type="ECO:0000256" key="1">
    <source>
        <dbReference type="ARBA" id="ARBA00000085"/>
    </source>
</evidence>
<dbReference type="GO" id="GO:0016301">
    <property type="term" value="F:kinase activity"/>
    <property type="evidence" value="ECO:0007669"/>
    <property type="project" value="UniProtKB-KW"/>
</dbReference>
<evidence type="ECO:0000256" key="10">
    <source>
        <dbReference type="ARBA" id="ARBA00023012"/>
    </source>
</evidence>
<reference evidence="14 15" key="1">
    <citation type="journal article" date="2024" name="Int. J. Syst. Evol. Microbiol.">
        <title>Paenibacillus hexagrammi sp. nov., a novel bacterium isolated from the gut content of Hexagrammos agrammus.</title>
        <authorList>
            <person name="Jung H.K."/>
            <person name="Kim D.G."/>
            <person name="Zin H."/>
            <person name="Park J."/>
            <person name="Jung H."/>
            <person name="Kim Y.O."/>
            <person name="Kong H.J."/>
            <person name="Kim J.W."/>
            <person name="Kim Y.S."/>
        </authorList>
    </citation>
    <scope>NUCLEOTIDE SEQUENCE [LARGE SCALE GENOMIC DNA]</scope>
    <source>
        <strain evidence="14 15">YPD9-1</strain>
    </source>
</reference>
<keyword evidence="9" id="KW-0067">ATP-binding</keyword>
<evidence type="ECO:0000256" key="5">
    <source>
        <dbReference type="ARBA" id="ARBA00022553"/>
    </source>
</evidence>
<dbReference type="InterPro" id="IPR005467">
    <property type="entry name" value="His_kinase_dom"/>
</dbReference>
<dbReference type="PANTHER" id="PTHR34220:SF7">
    <property type="entry name" value="SENSOR HISTIDINE KINASE YPDA"/>
    <property type="match status" value="1"/>
</dbReference>
<evidence type="ECO:0000256" key="6">
    <source>
        <dbReference type="ARBA" id="ARBA00022679"/>
    </source>
</evidence>
<dbReference type="InterPro" id="IPR050640">
    <property type="entry name" value="Bact_2-comp_sensor_kinase"/>
</dbReference>
<gene>
    <name evidence="14" type="ORF">L0M14_22150</name>
</gene>
<keyword evidence="8 14" id="KW-0418">Kinase</keyword>
<keyword evidence="6" id="KW-0808">Transferase</keyword>
<evidence type="ECO:0000256" key="7">
    <source>
        <dbReference type="ARBA" id="ARBA00022741"/>
    </source>
</evidence>
<keyword evidence="5" id="KW-0597">Phosphoprotein</keyword>
<evidence type="ECO:0000313" key="15">
    <source>
        <dbReference type="Proteomes" id="UP001649230"/>
    </source>
</evidence>
<dbReference type="Pfam" id="PF02518">
    <property type="entry name" value="HATPase_c"/>
    <property type="match status" value="1"/>
</dbReference>
<keyword evidence="4" id="KW-1003">Cell membrane</keyword>
<dbReference type="Pfam" id="PF00672">
    <property type="entry name" value="HAMP"/>
    <property type="match status" value="1"/>
</dbReference>
<dbReference type="PANTHER" id="PTHR34220">
    <property type="entry name" value="SENSOR HISTIDINE KINASE YPDA"/>
    <property type="match status" value="1"/>
</dbReference>
<dbReference type="Proteomes" id="UP001649230">
    <property type="component" value="Chromosome"/>
</dbReference>
<dbReference type="Gene3D" id="3.30.565.10">
    <property type="entry name" value="Histidine kinase-like ATPase, C-terminal domain"/>
    <property type="match status" value="1"/>
</dbReference>
<evidence type="ECO:0000313" key="14">
    <source>
        <dbReference type="EMBL" id="UJF36450.1"/>
    </source>
</evidence>
<evidence type="ECO:0000256" key="3">
    <source>
        <dbReference type="ARBA" id="ARBA00012438"/>
    </source>
</evidence>
<comment type="catalytic activity">
    <reaction evidence="1">
        <text>ATP + protein L-histidine = ADP + protein N-phospho-L-histidine.</text>
        <dbReference type="EC" id="2.7.13.3"/>
    </reaction>
</comment>
<evidence type="ECO:0000259" key="13">
    <source>
        <dbReference type="PROSITE" id="PS50885"/>
    </source>
</evidence>
<evidence type="ECO:0000256" key="9">
    <source>
        <dbReference type="ARBA" id="ARBA00022840"/>
    </source>
</evidence>
<dbReference type="PROSITE" id="PS50885">
    <property type="entry name" value="HAMP"/>
    <property type="match status" value="1"/>
</dbReference>
<protein>
    <recommendedName>
        <fullName evidence="3">histidine kinase</fullName>
        <ecNumber evidence="3">2.7.13.3</ecNumber>
    </recommendedName>
</protein>
<dbReference type="SUPFAM" id="SSF55874">
    <property type="entry name" value="ATPase domain of HSP90 chaperone/DNA topoisomerase II/histidine kinase"/>
    <property type="match status" value="1"/>
</dbReference>
<feature type="domain" description="Histidine kinase" evidence="12">
    <location>
        <begin position="151"/>
        <end position="261"/>
    </location>
</feature>
<organism evidence="14 15">
    <name type="scientific">Paenibacillus hexagrammi</name>
    <dbReference type="NCBI Taxonomy" id="2908839"/>
    <lineage>
        <taxon>Bacteria</taxon>
        <taxon>Bacillati</taxon>
        <taxon>Bacillota</taxon>
        <taxon>Bacilli</taxon>
        <taxon>Bacillales</taxon>
        <taxon>Paenibacillaceae</taxon>
        <taxon>Paenibacillus</taxon>
    </lineage>
</organism>
<dbReference type="SMART" id="SM00387">
    <property type="entry name" value="HATPase_c"/>
    <property type="match status" value="1"/>
</dbReference>
<evidence type="ECO:0000256" key="8">
    <source>
        <dbReference type="ARBA" id="ARBA00022777"/>
    </source>
</evidence>
<keyword evidence="7" id="KW-0547">Nucleotide-binding</keyword>
<dbReference type="PRINTS" id="PR00344">
    <property type="entry name" value="BCTRLSENSOR"/>
</dbReference>
<feature type="domain" description="HAMP" evidence="13">
    <location>
        <begin position="1"/>
        <end position="44"/>
    </location>
</feature>
<dbReference type="PROSITE" id="PS50109">
    <property type="entry name" value="HIS_KIN"/>
    <property type="match status" value="1"/>
</dbReference>
<dbReference type="InterPro" id="IPR003660">
    <property type="entry name" value="HAMP_dom"/>
</dbReference>
<sequence>MESHIKLVEKGNFDLRVDIENTNEIGKLARSFNLMIYKIKELMQQIVYEQENKRMSELKALQAQIKPHFLYNTLDSIIWMAETGKLNEVVSMTSALAKLLRSSISKGGELVTIAVELEQIRHYLTIQQIRYRNKFTYSIDVPEELYQAKILKLVLQPLVENAIYHGMKHKAELGHIRITGQRKHNTIELAVVDDGVGMTEEKARTILSERKPVPDGFTSSGVGVQNVHERIELYFGVGYGLSFESELDEGTTVTILVPYLTEEEGGSRIEEIHRAYLCHRITPGRRCGLLLLGYV</sequence>